<protein>
    <submittedName>
        <fullName evidence="2">Uncharacterized protein</fullName>
    </submittedName>
</protein>
<feature type="region of interest" description="Disordered" evidence="1">
    <location>
        <begin position="1"/>
        <end position="24"/>
    </location>
</feature>
<dbReference type="RefSeq" id="WP_173390599.1">
    <property type="nucleotide sequence ID" value="NZ_WOFH01000001.1"/>
</dbReference>
<evidence type="ECO:0000256" key="1">
    <source>
        <dbReference type="SAM" id="MobiDB-lite"/>
    </source>
</evidence>
<gene>
    <name evidence="2" type="ORF">GNZ18_01590</name>
</gene>
<reference evidence="2 3" key="1">
    <citation type="submission" date="2019-11" db="EMBL/GenBank/DDBJ databases">
        <authorList>
            <person name="Cao P."/>
        </authorList>
    </citation>
    <scope>NUCLEOTIDE SEQUENCE [LARGE SCALE GENOMIC DNA]</scope>
    <source>
        <strain evidence="2 3">NEAU-AAG5</strain>
    </source>
</reference>
<accession>A0A7K1KT02</accession>
<organism evidence="2 3">
    <name type="scientific">Actinomadura litoris</name>
    <dbReference type="NCBI Taxonomy" id="2678616"/>
    <lineage>
        <taxon>Bacteria</taxon>
        <taxon>Bacillati</taxon>
        <taxon>Actinomycetota</taxon>
        <taxon>Actinomycetes</taxon>
        <taxon>Streptosporangiales</taxon>
        <taxon>Thermomonosporaceae</taxon>
        <taxon>Actinomadura</taxon>
    </lineage>
</organism>
<dbReference type="Proteomes" id="UP000432015">
    <property type="component" value="Unassembled WGS sequence"/>
</dbReference>
<dbReference type="EMBL" id="WOFH01000001">
    <property type="protein sequence ID" value="MUN35299.1"/>
    <property type="molecule type" value="Genomic_DNA"/>
</dbReference>
<keyword evidence="3" id="KW-1185">Reference proteome</keyword>
<name>A0A7K1KT02_9ACTN</name>
<evidence type="ECO:0000313" key="3">
    <source>
        <dbReference type="Proteomes" id="UP000432015"/>
    </source>
</evidence>
<comment type="caution">
    <text evidence="2">The sequence shown here is derived from an EMBL/GenBank/DDBJ whole genome shotgun (WGS) entry which is preliminary data.</text>
</comment>
<sequence length="48" mass="4790">MLGHGASVRTARPASPGGPPGRALRTLATRAAGEITRGALGVRLRAIA</sequence>
<proteinExistence type="predicted"/>
<feature type="compositionally biased region" description="Low complexity" evidence="1">
    <location>
        <begin position="9"/>
        <end position="24"/>
    </location>
</feature>
<dbReference type="AlphaFoldDB" id="A0A7K1KT02"/>
<evidence type="ECO:0000313" key="2">
    <source>
        <dbReference type="EMBL" id="MUN35299.1"/>
    </source>
</evidence>